<comment type="similarity">
    <text evidence="1 3">Belongs to the TPP enzyme family.</text>
</comment>
<evidence type="ECO:0008006" key="9">
    <source>
        <dbReference type="Google" id="ProtNLM"/>
    </source>
</evidence>
<dbReference type="GO" id="GO:0009097">
    <property type="term" value="P:isoleucine biosynthetic process"/>
    <property type="evidence" value="ECO:0007669"/>
    <property type="project" value="TreeGrafter"/>
</dbReference>
<feature type="domain" description="Thiamine pyrophosphate enzyme N-terminal TPP-binding" evidence="6">
    <location>
        <begin position="17"/>
        <end position="125"/>
    </location>
</feature>
<dbReference type="Gene3D" id="3.40.50.970">
    <property type="match status" value="2"/>
</dbReference>
<gene>
    <name evidence="7" type="ORF">GKO32_29110</name>
</gene>
<dbReference type="GO" id="GO:0003984">
    <property type="term" value="F:acetolactate synthase activity"/>
    <property type="evidence" value="ECO:0007669"/>
    <property type="project" value="TreeGrafter"/>
</dbReference>
<dbReference type="GO" id="GO:0030976">
    <property type="term" value="F:thiamine pyrophosphate binding"/>
    <property type="evidence" value="ECO:0007669"/>
    <property type="project" value="InterPro"/>
</dbReference>
<dbReference type="CDD" id="cd07035">
    <property type="entry name" value="TPP_PYR_POX_like"/>
    <property type="match status" value="1"/>
</dbReference>
<evidence type="ECO:0000313" key="7">
    <source>
        <dbReference type="EMBL" id="MTD58008.1"/>
    </source>
</evidence>
<dbReference type="CDD" id="cd00568">
    <property type="entry name" value="TPP_enzymes"/>
    <property type="match status" value="1"/>
</dbReference>
<dbReference type="OrthoDB" id="2443624at2"/>
<dbReference type="RefSeq" id="WP_154760113.1">
    <property type="nucleotide sequence ID" value="NZ_WMBA01000058.1"/>
</dbReference>
<evidence type="ECO:0000256" key="3">
    <source>
        <dbReference type="RuleBase" id="RU362132"/>
    </source>
</evidence>
<dbReference type="Gene3D" id="3.40.50.1220">
    <property type="entry name" value="TPP-binding domain"/>
    <property type="match status" value="1"/>
</dbReference>
<dbReference type="Pfam" id="PF02776">
    <property type="entry name" value="TPP_enzyme_N"/>
    <property type="match status" value="1"/>
</dbReference>
<dbReference type="AlphaFoldDB" id="A0A6N7Z114"/>
<sequence length="562" mass="58621">MRADVAAQRPADSTPSTGADALVAQLAVEGITDVFGVPGVQLDHALDAIARAPGAINYWSARHEQGAAYMADGYARATGRIGTCMVVPGPGVLNAMAGLATAYACSSPVLCLAGQIPSRVIGQGLGILHEIPDQDRVLASVSKLVLRANSPDEIPRLVHEAVAHLRSGRPRPVTLELPPDVLAAGTKVELIDPIDVMNCRPVPESADIARFAEALTSASRPIIYAGWGVQSADATEQLTQLAERLGAPVVMSRNGRGSIAADHPLALPGFTARRMLAEADVVLVVGSRFIQGSGAPIGVASTARLLLLNADASDLGPPRTPTATMQADAKLGLEALIDAMSATDPDPTAARTWPQLTAIRGWAAEQVRSVLPQSDFVDAIRAAVPDDGVLVNELTQVGYLAGAGYPVRRPRTYLTPGYQGTLGYGYATSLGVKVGVGHRAVVSITGDGGFGWTMSELATAANYNIASVVVVFNDNAFGNVRRIQAEEFGGRFIADSLTNPDYLELAASFGVAASRVRTPGELQSRLASALSTGRPYLIEVPVESMPSAWHLLLDGPATAARG</sequence>
<evidence type="ECO:0000259" key="6">
    <source>
        <dbReference type="Pfam" id="PF02776"/>
    </source>
</evidence>
<dbReference type="Pfam" id="PF00205">
    <property type="entry name" value="TPP_enzyme_M"/>
    <property type="match status" value="1"/>
</dbReference>
<dbReference type="InterPro" id="IPR029035">
    <property type="entry name" value="DHS-like_NAD/FAD-binding_dom"/>
</dbReference>
<evidence type="ECO:0000256" key="2">
    <source>
        <dbReference type="ARBA" id="ARBA00023052"/>
    </source>
</evidence>
<dbReference type="GO" id="GO:0005948">
    <property type="term" value="C:acetolactate synthase complex"/>
    <property type="evidence" value="ECO:0007669"/>
    <property type="project" value="TreeGrafter"/>
</dbReference>
<dbReference type="Proteomes" id="UP000440096">
    <property type="component" value="Unassembled WGS sequence"/>
</dbReference>
<accession>A0A6N7Z114</accession>
<dbReference type="InterPro" id="IPR012000">
    <property type="entry name" value="Thiamin_PyroP_enz_cen_dom"/>
</dbReference>
<dbReference type="InterPro" id="IPR011766">
    <property type="entry name" value="TPP_enzyme_TPP-bd"/>
</dbReference>
<evidence type="ECO:0000256" key="1">
    <source>
        <dbReference type="ARBA" id="ARBA00007812"/>
    </source>
</evidence>
<dbReference type="Pfam" id="PF02775">
    <property type="entry name" value="TPP_enzyme_C"/>
    <property type="match status" value="1"/>
</dbReference>
<proteinExistence type="inferred from homology"/>
<reference evidence="7 8" key="1">
    <citation type="submission" date="2019-11" db="EMBL/GenBank/DDBJ databases">
        <title>Draft genome of Amycolatopsis RM579.</title>
        <authorList>
            <person name="Duangmal K."/>
            <person name="Mingma R."/>
        </authorList>
    </citation>
    <scope>NUCLEOTIDE SEQUENCE [LARGE SCALE GENOMIC DNA]</scope>
    <source>
        <strain evidence="7 8">RM579</strain>
    </source>
</reference>
<dbReference type="PANTHER" id="PTHR18968">
    <property type="entry name" value="THIAMINE PYROPHOSPHATE ENZYMES"/>
    <property type="match status" value="1"/>
</dbReference>
<protein>
    <recommendedName>
        <fullName evidence="9">Thiamine pyrophosphate-binding protein</fullName>
    </recommendedName>
</protein>
<dbReference type="PANTHER" id="PTHR18968:SF167">
    <property type="entry name" value="ACETOLACTATE SYNTHASE LARGE SUBUNIT ILVB2-RELATED"/>
    <property type="match status" value="1"/>
</dbReference>
<feature type="domain" description="Thiamine pyrophosphate enzyme TPP-binding" evidence="5">
    <location>
        <begin position="404"/>
        <end position="540"/>
    </location>
</feature>
<keyword evidence="2 3" id="KW-0786">Thiamine pyrophosphate</keyword>
<feature type="domain" description="Thiamine pyrophosphate enzyme central" evidence="4">
    <location>
        <begin position="208"/>
        <end position="336"/>
    </location>
</feature>
<dbReference type="SUPFAM" id="SSF52518">
    <property type="entry name" value="Thiamin diphosphate-binding fold (THDP-binding)"/>
    <property type="match status" value="2"/>
</dbReference>
<organism evidence="7 8">
    <name type="scientific">Amycolatopsis pithecellobii</name>
    <dbReference type="NCBI Taxonomy" id="664692"/>
    <lineage>
        <taxon>Bacteria</taxon>
        <taxon>Bacillati</taxon>
        <taxon>Actinomycetota</taxon>
        <taxon>Actinomycetes</taxon>
        <taxon>Pseudonocardiales</taxon>
        <taxon>Pseudonocardiaceae</taxon>
        <taxon>Amycolatopsis</taxon>
    </lineage>
</organism>
<dbReference type="GO" id="GO:0000287">
    <property type="term" value="F:magnesium ion binding"/>
    <property type="evidence" value="ECO:0007669"/>
    <property type="project" value="InterPro"/>
</dbReference>
<dbReference type="InterPro" id="IPR012001">
    <property type="entry name" value="Thiamin_PyroP_enz_TPP-bd_dom"/>
</dbReference>
<dbReference type="GO" id="GO:0009099">
    <property type="term" value="P:L-valine biosynthetic process"/>
    <property type="evidence" value="ECO:0007669"/>
    <property type="project" value="TreeGrafter"/>
</dbReference>
<evidence type="ECO:0000259" key="5">
    <source>
        <dbReference type="Pfam" id="PF02775"/>
    </source>
</evidence>
<evidence type="ECO:0000313" key="8">
    <source>
        <dbReference type="Proteomes" id="UP000440096"/>
    </source>
</evidence>
<dbReference type="GO" id="GO:0050660">
    <property type="term" value="F:flavin adenine dinucleotide binding"/>
    <property type="evidence" value="ECO:0007669"/>
    <property type="project" value="TreeGrafter"/>
</dbReference>
<dbReference type="NCBIfam" id="NF006122">
    <property type="entry name" value="PRK08266.1"/>
    <property type="match status" value="1"/>
</dbReference>
<comment type="caution">
    <text evidence="7">The sequence shown here is derived from an EMBL/GenBank/DDBJ whole genome shotgun (WGS) entry which is preliminary data.</text>
</comment>
<dbReference type="InterPro" id="IPR045229">
    <property type="entry name" value="TPP_enz"/>
</dbReference>
<keyword evidence="8" id="KW-1185">Reference proteome</keyword>
<dbReference type="InterPro" id="IPR029061">
    <property type="entry name" value="THDP-binding"/>
</dbReference>
<dbReference type="SUPFAM" id="SSF52467">
    <property type="entry name" value="DHS-like NAD/FAD-binding domain"/>
    <property type="match status" value="1"/>
</dbReference>
<name>A0A6N7Z114_9PSEU</name>
<dbReference type="EMBL" id="WMBA01000058">
    <property type="protein sequence ID" value="MTD58008.1"/>
    <property type="molecule type" value="Genomic_DNA"/>
</dbReference>
<evidence type="ECO:0000259" key="4">
    <source>
        <dbReference type="Pfam" id="PF00205"/>
    </source>
</evidence>